<dbReference type="GO" id="GO:0007131">
    <property type="term" value="P:reciprocal meiotic recombination"/>
    <property type="evidence" value="ECO:0007669"/>
    <property type="project" value="TreeGrafter"/>
</dbReference>
<comment type="caution">
    <text evidence="3">The sequence shown here is derived from an EMBL/GenBank/DDBJ whole genome shotgun (WGS) entry which is preliminary data.</text>
</comment>
<evidence type="ECO:0000256" key="1">
    <source>
        <dbReference type="SAM" id="MobiDB-lite"/>
    </source>
</evidence>
<evidence type="ECO:0000313" key="3">
    <source>
        <dbReference type="EMBL" id="CAI2383644.1"/>
    </source>
</evidence>
<dbReference type="AlphaFoldDB" id="A0AAD2D720"/>
<feature type="compositionally biased region" description="Basic and acidic residues" evidence="1">
    <location>
        <begin position="666"/>
        <end position="686"/>
    </location>
</feature>
<name>A0AAD2D720_EUPCR</name>
<feature type="transmembrane region" description="Helical" evidence="2">
    <location>
        <begin position="49"/>
        <end position="66"/>
    </location>
</feature>
<sequence length="732" mass="84583">MAGKRHAKRIFRKDKTFAQNLFWLVKRFDFYGKNIVLTFQGENKYRTHIGGMASIVVGLIVLSYLGTLTRTMFEKGDTTFIKTSFINDISNDNEVHYPARHSDETGAVKNHFDFAFQFTSDGTNYLNESNAFGFEINLVEQVWTTVNGDAMTSRTRTSIGFEKCGETHLNYEDLAEIKRLGIDDYYCPLQNDYSIAGTFYSAKYNYVEMKLKTCVNGTVSNCLTPTQIETLLNKGKFSLAIVNTVLDFKNYDDPIQYVIDDSFHWEFYPNIRKKAELFIRKNQATFKDEILQSWSSKNSEFFQVIDSKDSFESVSTEGDVLSIYWRYDKVSDVYERKVYTLGDLLGQAGGFFGSLIAIGSIFLSIFSSRLFVSSILKKIYQIDTWQERERLDPDLKENNKDYLQNRSFIYKDDGRRVTKPYTQSEKFHADTLKTIKKFTGVLEDSQDELKDKEKMKDGILDECEQSMRERRILRYGYSDIFHYLLCCVVCRKKRSMRLKKKFRDHLYYEVGQEKLYDELGKYLKNKFIDCVTIIKSVRQIKLLTSVLLTGDQKFMLKFQRNNVIDSSSSGTSDEGKMNIVNLLKSTDNPKHSKLVNSKIQKAISDMRTKQLEEVDERIISGIVKKRFSDSDVEESKSDSPPGDQEFVEIKEASNEPKRISTGVPLIERHSLEDPSSHGSRLQDRNRRMPKNPYLSSDFVYGDRSPPDMEGSLNDQQIHGGGLKKSKYSYISS</sequence>
<keyword evidence="2" id="KW-1133">Transmembrane helix</keyword>
<keyword evidence="2" id="KW-0812">Transmembrane</keyword>
<accession>A0AAD2D720</accession>
<evidence type="ECO:0000313" key="4">
    <source>
        <dbReference type="Proteomes" id="UP001295684"/>
    </source>
</evidence>
<reference evidence="3" key="1">
    <citation type="submission" date="2023-07" db="EMBL/GenBank/DDBJ databases">
        <authorList>
            <consortium name="AG Swart"/>
            <person name="Singh M."/>
            <person name="Singh A."/>
            <person name="Seah K."/>
            <person name="Emmerich C."/>
        </authorList>
    </citation>
    <scope>NUCLEOTIDE SEQUENCE</scope>
    <source>
        <strain evidence="3">DP1</strain>
    </source>
</reference>
<dbReference type="PANTHER" id="PTHR31398:SF0">
    <property type="entry name" value="MEIOTIC NUCLEAR DIVISION PROTEIN 1 HOMOLOG"/>
    <property type="match status" value="1"/>
</dbReference>
<gene>
    <name evidence="3" type="ORF">ECRASSUSDP1_LOCUS25149</name>
</gene>
<evidence type="ECO:0000256" key="2">
    <source>
        <dbReference type="SAM" id="Phobius"/>
    </source>
</evidence>
<proteinExistence type="predicted"/>
<dbReference type="EMBL" id="CAMPGE010025935">
    <property type="protein sequence ID" value="CAI2383644.1"/>
    <property type="molecule type" value="Genomic_DNA"/>
</dbReference>
<organism evidence="3 4">
    <name type="scientific">Euplotes crassus</name>
    <dbReference type="NCBI Taxonomy" id="5936"/>
    <lineage>
        <taxon>Eukaryota</taxon>
        <taxon>Sar</taxon>
        <taxon>Alveolata</taxon>
        <taxon>Ciliophora</taxon>
        <taxon>Intramacronucleata</taxon>
        <taxon>Spirotrichea</taxon>
        <taxon>Hypotrichia</taxon>
        <taxon>Euplotida</taxon>
        <taxon>Euplotidae</taxon>
        <taxon>Moneuplotes</taxon>
    </lineage>
</organism>
<dbReference type="PANTHER" id="PTHR31398">
    <property type="entry name" value="MEIOTIC NUCLEAR DIVISION PROTEIN 1 HOMOLOG"/>
    <property type="match status" value="1"/>
</dbReference>
<keyword evidence="4" id="KW-1185">Reference proteome</keyword>
<dbReference type="Proteomes" id="UP001295684">
    <property type="component" value="Unassembled WGS sequence"/>
</dbReference>
<keyword evidence="2" id="KW-0472">Membrane</keyword>
<protein>
    <submittedName>
        <fullName evidence="3">Uncharacterized protein</fullName>
    </submittedName>
</protein>
<feature type="region of interest" description="Disordered" evidence="1">
    <location>
        <begin position="657"/>
        <end position="732"/>
    </location>
</feature>
<dbReference type="GO" id="GO:0005634">
    <property type="term" value="C:nucleus"/>
    <property type="evidence" value="ECO:0007669"/>
    <property type="project" value="TreeGrafter"/>
</dbReference>